<sequence length="70" mass="8100">EAIKRLKWNGKQHVAVAIWSEDDILGRAKERGIKCSRARAREIIDKIDNKQDCSLGITWDTIDCYLTDLR</sequence>
<organism evidence="1">
    <name type="scientific">marine sediment metagenome</name>
    <dbReference type="NCBI Taxonomy" id="412755"/>
    <lineage>
        <taxon>unclassified sequences</taxon>
        <taxon>metagenomes</taxon>
        <taxon>ecological metagenomes</taxon>
    </lineage>
</organism>
<evidence type="ECO:0000313" key="1">
    <source>
        <dbReference type="EMBL" id="GAH39218.1"/>
    </source>
</evidence>
<dbReference type="AlphaFoldDB" id="X1H1S1"/>
<protein>
    <submittedName>
        <fullName evidence="1">Uncharacterized protein</fullName>
    </submittedName>
</protein>
<dbReference type="EMBL" id="BARU01008285">
    <property type="protein sequence ID" value="GAH39218.1"/>
    <property type="molecule type" value="Genomic_DNA"/>
</dbReference>
<name>X1H1S1_9ZZZZ</name>
<gene>
    <name evidence="1" type="ORF">S03H2_16233</name>
</gene>
<comment type="caution">
    <text evidence="1">The sequence shown here is derived from an EMBL/GenBank/DDBJ whole genome shotgun (WGS) entry which is preliminary data.</text>
</comment>
<proteinExistence type="predicted"/>
<accession>X1H1S1</accession>
<feature type="non-terminal residue" evidence="1">
    <location>
        <position position="1"/>
    </location>
</feature>
<reference evidence="1" key="1">
    <citation type="journal article" date="2014" name="Front. Microbiol.">
        <title>High frequency of phylogenetically diverse reductive dehalogenase-homologous genes in deep subseafloor sedimentary metagenomes.</title>
        <authorList>
            <person name="Kawai M."/>
            <person name="Futagami T."/>
            <person name="Toyoda A."/>
            <person name="Takaki Y."/>
            <person name="Nishi S."/>
            <person name="Hori S."/>
            <person name="Arai W."/>
            <person name="Tsubouchi T."/>
            <person name="Morono Y."/>
            <person name="Uchiyama I."/>
            <person name="Ito T."/>
            <person name="Fujiyama A."/>
            <person name="Inagaki F."/>
            <person name="Takami H."/>
        </authorList>
    </citation>
    <scope>NUCLEOTIDE SEQUENCE</scope>
    <source>
        <strain evidence="1">Expedition CK06-06</strain>
    </source>
</reference>